<feature type="compositionally biased region" description="Gly residues" evidence="1">
    <location>
        <begin position="55"/>
        <end position="64"/>
    </location>
</feature>
<evidence type="ECO:0000313" key="2">
    <source>
        <dbReference type="EMBL" id="SDI18721.1"/>
    </source>
</evidence>
<keyword evidence="3" id="KW-1185">Reference proteome</keyword>
<evidence type="ECO:0000256" key="1">
    <source>
        <dbReference type="SAM" id="MobiDB-lite"/>
    </source>
</evidence>
<proteinExistence type="predicted"/>
<organism evidence="2 3">
    <name type="scientific">Alteribacillus persepolensis</name>
    <dbReference type="NCBI Taxonomy" id="568899"/>
    <lineage>
        <taxon>Bacteria</taxon>
        <taxon>Bacillati</taxon>
        <taxon>Bacillota</taxon>
        <taxon>Bacilli</taxon>
        <taxon>Bacillales</taxon>
        <taxon>Bacillaceae</taxon>
        <taxon>Alteribacillus</taxon>
    </lineage>
</organism>
<dbReference type="AlphaFoldDB" id="A0A1G8IIY1"/>
<accession>A0A1G8IIY1</accession>
<protein>
    <recommendedName>
        <fullName evidence="4">Phage protein</fullName>
    </recommendedName>
</protein>
<feature type="region of interest" description="Disordered" evidence="1">
    <location>
        <begin position="1"/>
        <end position="64"/>
    </location>
</feature>
<evidence type="ECO:0008006" key="4">
    <source>
        <dbReference type="Google" id="ProtNLM"/>
    </source>
</evidence>
<name>A0A1G8IIY1_9BACI</name>
<dbReference type="Proteomes" id="UP000199163">
    <property type="component" value="Unassembled WGS sequence"/>
</dbReference>
<evidence type="ECO:0000313" key="3">
    <source>
        <dbReference type="Proteomes" id="UP000199163"/>
    </source>
</evidence>
<dbReference type="EMBL" id="FNDK01000024">
    <property type="protein sequence ID" value="SDI18721.1"/>
    <property type="molecule type" value="Genomic_DNA"/>
</dbReference>
<dbReference type="RefSeq" id="WP_091275765.1">
    <property type="nucleotide sequence ID" value="NZ_FNDK01000024.1"/>
</dbReference>
<dbReference type="STRING" id="568899.SAMN05192534_12436"/>
<dbReference type="OrthoDB" id="2943096at2"/>
<gene>
    <name evidence="2" type="ORF">SAMN05192534_12436</name>
</gene>
<reference evidence="2 3" key="1">
    <citation type="submission" date="2016-10" db="EMBL/GenBank/DDBJ databases">
        <authorList>
            <person name="de Groot N.N."/>
        </authorList>
    </citation>
    <scope>NUCLEOTIDE SEQUENCE [LARGE SCALE GENOMIC DNA]</scope>
    <source>
        <strain evidence="2 3">DSM 21632</strain>
    </source>
</reference>
<feature type="compositionally biased region" description="Basic residues" evidence="1">
    <location>
        <begin position="21"/>
        <end position="31"/>
    </location>
</feature>
<sequence length="64" mass="7466">MKPSFQEQLAVAAKQLNLEPKRKRKRKKGKKKSTEQYSESEIKELMGMNRRTYGRGRGGAIRQK</sequence>